<dbReference type="KEGG" id="tee:Tel_02695"/>
<dbReference type="Pfam" id="PF24681">
    <property type="entry name" value="Kelch_KLHDC2_KLHL20_DRC7"/>
    <property type="match status" value="1"/>
</dbReference>
<dbReference type="InterPro" id="IPR052392">
    <property type="entry name" value="Kelch-BTB_domain-containing"/>
</dbReference>
<dbReference type="STRING" id="1748243.Tel_02695"/>
<protein>
    <recommendedName>
        <fullName evidence="3">Galactose oxidase</fullName>
    </recommendedName>
</protein>
<dbReference type="InterPro" id="IPR006652">
    <property type="entry name" value="Kelch_1"/>
</dbReference>
<evidence type="ECO:0000313" key="1">
    <source>
        <dbReference type="EMBL" id="ALP52137.1"/>
    </source>
</evidence>
<evidence type="ECO:0000313" key="2">
    <source>
        <dbReference type="Proteomes" id="UP000055136"/>
    </source>
</evidence>
<keyword evidence="2" id="KW-1185">Reference proteome</keyword>
<reference evidence="1" key="1">
    <citation type="submission" date="2015-10" db="EMBL/GenBank/DDBJ databases">
        <title>Description of Candidatus Tenderia electrophaga gen. nov, sp. nov., an Uncultivated Electroautotroph from a Biocathode Enrichment.</title>
        <authorList>
            <person name="Eddie B.J."/>
            <person name="Malanoski A.P."/>
            <person name="Wang Z."/>
            <person name="Hall R.J."/>
            <person name="Oh S.D."/>
            <person name="Heiner C."/>
            <person name="Lin B."/>
            <person name="Strycharz-Glaven S.M."/>
        </authorList>
    </citation>
    <scope>NUCLEOTIDE SEQUENCE [LARGE SCALE GENOMIC DNA]</scope>
    <source>
        <strain evidence="1">NRL1</strain>
    </source>
</reference>
<dbReference type="PANTHER" id="PTHR46375:SF3">
    <property type="entry name" value="KELCH REPEAT AND BTB DOMAIN-CONTAINING PROTEIN 13"/>
    <property type="match status" value="1"/>
</dbReference>
<dbReference type="SUPFAM" id="SSF50965">
    <property type="entry name" value="Galactose oxidase, central domain"/>
    <property type="match status" value="1"/>
</dbReference>
<dbReference type="EMBL" id="CP013099">
    <property type="protein sequence ID" value="ALP52137.1"/>
    <property type="molecule type" value="Genomic_DNA"/>
</dbReference>
<sequence>MNTTKTNSAGCWTRLPPLQIARSHPSVATYAGKIYAFGGGGPQFKSLNSVICFDPDSNNWQKRRQMPTLRSGTVAATIGDKIYVMGGGFRQDDGMFRFLTKVEIYHPDSDSWEMGPDLLMPHDYPAVAVVNNAIYVIGGHHPDATQGGPKTDPGFDFCERLVLEKGSWEQIAALPTPRFALSAVTHDDKILAMGGVAFRPEGFNNFTVIERYDPATNQWSSDADFSLPWPAAGLGSAMLGDELYVFGGYSDDSIHPRTARYNAAQDGWQQVTPLPSPVCAMGVTVCDDSIYTVGGWADDGRTPIDACFRYTP</sequence>
<accession>A0A0S2TAF9</accession>
<dbReference type="Proteomes" id="UP000055136">
    <property type="component" value="Chromosome"/>
</dbReference>
<gene>
    <name evidence="1" type="ORF">Tel_02695</name>
</gene>
<dbReference type="AlphaFoldDB" id="A0A0S2TAF9"/>
<dbReference type="InterPro" id="IPR011043">
    <property type="entry name" value="Gal_Oxase/kelch_b-propeller"/>
</dbReference>
<dbReference type="InterPro" id="IPR015915">
    <property type="entry name" value="Kelch-typ_b-propeller"/>
</dbReference>
<evidence type="ECO:0008006" key="3">
    <source>
        <dbReference type="Google" id="ProtNLM"/>
    </source>
</evidence>
<dbReference type="PANTHER" id="PTHR46375">
    <property type="entry name" value="KELCH REPEAT AND BTB DOMAIN-CONTAINING PROTEIN 13-RELATED"/>
    <property type="match status" value="1"/>
</dbReference>
<dbReference type="SMART" id="SM00612">
    <property type="entry name" value="Kelch"/>
    <property type="match status" value="5"/>
</dbReference>
<organism evidence="1 2">
    <name type="scientific">Candidatus Tenderia electrophaga</name>
    <dbReference type="NCBI Taxonomy" id="1748243"/>
    <lineage>
        <taxon>Bacteria</taxon>
        <taxon>Pseudomonadati</taxon>
        <taxon>Pseudomonadota</taxon>
        <taxon>Gammaproteobacteria</taxon>
        <taxon>Candidatus Tenderiales</taxon>
        <taxon>Candidatus Tenderiaceae</taxon>
        <taxon>Candidatus Tenderia</taxon>
    </lineage>
</organism>
<dbReference type="Gene3D" id="2.120.10.80">
    <property type="entry name" value="Kelch-type beta propeller"/>
    <property type="match status" value="2"/>
</dbReference>
<name>A0A0S2TAF9_9GAMM</name>
<proteinExistence type="predicted"/>
<dbReference type="SUPFAM" id="SSF117281">
    <property type="entry name" value="Kelch motif"/>
    <property type="match status" value="1"/>
</dbReference>